<feature type="non-terminal residue" evidence="2">
    <location>
        <position position="59"/>
    </location>
</feature>
<dbReference type="AlphaFoldDB" id="A0A0S4J288"/>
<dbReference type="EMBL" id="CYKH01000694">
    <property type="protein sequence ID" value="CUG19570.1"/>
    <property type="molecule type" value="Genomic_DNA"/>
</dbReference>
<evidence type="ECO:0000313" key="3">
    <source>
        <dbReference type="Proteomes" id="UP000051952"/>
    </source>
</evidence>
<name>A0A0S4J288_BODSA</name>
<proteinExistence type="predicted"/>
<dbReference type="VEuPathDB" id="TriTrypDB:BSAL_00560"/>
<feature type="region of interest" description="Disordered" evidence="1">
    <location>
        <begin position="1"/>
        <end position="59"/>
    </location>
</feature>
<dbReference type="Proteomes" id="UP000051952">
    <property type="component" value="Unassembled WGS sequence"/>
</dbReference>
<evidence type="ECO:0000256" key="1">
    <source>
        <dbReference type="SAM" id="MobiDB-lite"/>
    </source>
</evidence>
<protein>
    <submittedName>
        <fullName evidence="2">Uncharacterized protein</fullName>
    </submittedName>
</protein>
<gene>
    <name evidence="2" type="ORF">BSAL_00560</name>
</gene>
<keyword evidence="3" id="KW-1185">Reference proteome</keyword>
<organism evidence="2 3">
    <name type="scientific">Bodo saltans</name>
    <name type="common">Flagellated protozoan</name>
    <dbReference type="NCBI Taxonomy" id="75058"/>
    <lineage>
        <taxon>Eukaryota</taxon>
        <taxon>Discoba</taxon>
        <taxon>Euglenozoa</taxon>
        <taxon>Kinetoplastea</taxon>
        <taxon>Metakinetoplastina</taxon>
        <taxon>Eubodonida</taxon>
        <taxon>Bodonidae</taxon>
        <taxon>Bodo</taxon>
    </lineage>
</organism>
<evidence type="ECO:0000313" key="2">
    <source>
        <dbReference type="EMBL" id="CUG19570.1"/>
    </source>
</evidence>
<reference evidence="3" key="1">
    <citation type="submission" date="2015-09" db="EMBL/GenBank/DDBJ databases">
        <authorList>
            <consortium name="Pathogen Informatics"/>
        </authorList>
    </citation>
    <scope>NUCLEOTIDE SEQUENCE [LARGE SCALE GENOMIC DNA]</scope>
    <source>
        <strain evidence="3">Lake Konstanz</strain>
    </source>
</reference>
<feature type="compositionally biased region" description="Low complexity" evidence="1">
    <location>
        <begin position="44"/>
        <end position="59"/>
    </location>
</feature>
<sequence length="59" mass="5822">MPLFRTNAPGGPPKGFRVPGQPSPHHHNSSAPSVGGGMSSRPFATPASTGASAASPNNS</sequence>
<accession>A0A0S4J288</accession>